<dbReference type="InterPro" id="IPR036634">
    <property type="entry name" value="PRD_sf"/>
</dbReference>
<keyword evidence="6" id="KW-1185">Reference proteome</keyword>
<dbReference type="SUPFAM" id="SSF63520">
    <property type="entry name" value="PTS-regulatory domain, PRD"/>
    <property type="match status" value="1"/>
</dbReference>
<accession>M1MBB0</accession>
<evidence type="ECO:0000259" key="4">
    <source>
        <dbReference type="PROSITE" id="PS51372"/>
    </source>
</evidence>
<dbReference type="EC" id="2.7.1.69" evidence="5"/>
<dbReference type="STRING" id="36745.CLSAP_14200"/>
<dbReference type="InterPro" id="IPR036388">
    <property type="entry name" value="WH-like_DNA-bd_sf"/>
</dbReference>
<sequence>MLRRYREILNSILNTDGCITGNELAKLCNVSIRTIRLDIKEINKLLEGYNVEIDSIMKKGYYLTEICKKRLKENDIIKSVWDQEYIAQLPNTPRERQMYIILKLTMKDYISIEELSDKLYISTSTINNDISAIKKWLKENLNLNIKYSLNKGIKLECSEWYKRNVIGWVIAKKSNASSVMKNCYYLFNHQNIVILTDKLFPIINSETKKYGYVLSGHSSQFLCNQIFIALERCKLGFRLKSTEIEEEFLPVITAIGEAILTQLKIELPEIEWLNLQQYFKSRQFIDGTDLKNINTKEAINITREFIKNVYAKFDVNIENHPKIKDTLLLYTASMINRLRFKHCIVNSIDENIIKTYPFEYKIACEMRNVVKKELGLEVTLIELAYITMHLVSTKEMWSKKLKTIIVCDFDQSIINFIKNKIFTYLNEKISFYGFYTYQEFTFGLVENLEEVDFIITTATLAGRTNIPFAIISPTMEQKDFINLYEHLENLKVTDKK</sequence>
<dbReference type="GO" id="GO:0006355">
    <property type="term" value="P:regulation of DNA-templated transcription"/>
    <property type="evidence" value="ECO:0007669"/>
    <property type="project" value="InterPro"/>
</dbReference>
<dbReference type="InterPro" id="IPR050661">
    <property type="entry name" value="BglG_antiterminators"/>
</dbReference>
<reference evidence="5 6" key="1">
    <citation type="submission" date="2013-02" db="EMBL/GenBank/DDBJ databases">
        <title>Genome sequence of Clostridium saccharoperbutylacetonicum N1-4(HMT).</title>
        <authorList>
            <person name="Poehlein A."/>
            <person name="Daniel R."/>
        </authorList>
    </citation>
    <scope>NUCLEOTIDE SEQUENCE [LARGE SCALE GENOMIC DNA]</scope>
    <source>
        <strain evidence="6">N1-4(HMT)</strain>
    </source>
</reference>
<dbReference type="AlphaFoldDB" id="M1MBB0"/>
<keyword evidence="1" id="KW-0677">Repeat</keyword>
<dbReference type="PANTHER" id="PTHR30185:SF18">
    <property type="entry name" value="TRANSCRIPTIONAL REGULATOR MTLR"/>
    <property type="match status" value="1"/>
</dbReference>
<evidence type="ECO:0000313" key="5">
    <source>
        <dbReference type="EMBL" id="AGF55224.1"/>
    </source>
</evidence>
<dbReference type="InterPro" id="IPR013196">
    <property type="entry name" value="HTH_11"/>
</dbReference>
<dbReference type="InterPro" id="IPR011608">
    <property type="entry name" value="PRD"/>
</dbReference>
<dbReference type="EMBL" id="CP004121">
    <property type="protein sequence ID" value="AGF55224.1"/>
    <property type="molecule type" value="Genomic_DNA"/>
</dbReference>
<evidence type="ECO:0000256" key="3">
    <source>
        <dbReference type="ARBA" id="ARBA00023163"/>
    </source>
</evidence>
<dbReference type="EC" id="2.7.1.-" evidence="5"/>
<proteinExistence type="predicted"/>
<dbReference type="Gene3D" id="1.10.10.10">
    <property type="entry name" value="Winged helix-like DNA-binding domain superfamily/Winged helix DNA-binding domain"/>
    <property type="match status" value="2"/>
</dbReference>
<dbReference type="Proteomes" id="UP000011728">
    <property type="component" value="Chromosome"/>
</dbReference>
<evidence type="ECO:0000256" key="2">
    <source>
        <dbReference type="ARBA" id="ARBA00023015"/>
    </source>
</evidence>
<dbReference type="Pfam" id="PF08279">
    <property type="entry name" value="HTH_11"/>
    <property type="match status" value="2"/>
</dbReference>
<keyword evidence="5" id="KW-0808">Transferase</keyword>
<feature type="domain" description="PRD" evidence="4">
    <location>
        <begin position="293"/>
        <end position="400"/>
    </location>
</feature>
<dbReference type="PROSITE" id="PS51372">
    <property type="entry name" value="PRD_2"/>
    <property type="match status" value="1"/>
</dbReference>
<dbReference type="HOGENOM" id="CLU_554021_0_0_9"/>
<name>M1MBB0_9CLOT</name>
<dbReference type="Pfam" id="PF00874">
    <property type="entry name" value="PRD"/>
    <property type="match status" value="1"/>
</dbReference>
<evidence type="ECO:0000256" key="1">
    <source>
        <dbReference type="ARBA" id="ARBA00022737"/>
    </source>
</evidence>
<gene>
    <name evidence="5" type="primary">licR1</name>
    <name evidence="5" type="ORF">Cspa_c14540</name>
</gene>
<organism evidence="5 6">
    <name type="scientific">Clostridium saccharoperbutylacetonicum N1-4(HMT)</name>
    <dbReference type="NCBI Taxonomy" id="931276"/>
    <lineage>
        <taxon>Bacteria</taxon>
        <taxon>Bacillati</taxon>
        <taxon>Bacillota</taxon>
        <taxon>Clostridia</taxon>
        <taxon>Eubacteriales</taxon>
        <taxon>Clostridiaceae</taxon>
        <taxon>Clostridium</taxon>
    </lineage>
</organism>
<dbReference type="eggNOG" id="COG3711">
    <property type="taxonomic scope" value="Bacteria"/>
</dbReference>
<dbReference type="KEGG" id="csr:Cspa_c14540"/>
<protein>
    <submittedName>
        <fullName evidence="5">Putative licABCH operon regulator</fullName>
        <ecNumber evidence="5">2.7.1.-</ecNumber>
        <ecNumber evidence="5">2.7.1.69</ecNumber>
    </submittedName>
</protein>
<dbReference type="PANTHER" id="PTHR30185">
    <property type="entry name" value="CRYPTIC BETA-GLUCOSIDE BGL OPERON ANTITERMINATOR"/>
    <property type="match status" value="1"/>
</dbReference>
<dbReference type="OrthoDB" id="3175596at2"/>
<dbReference type="GO" id="GO:0016740">
    <property type="term" value="F:transferase activity"/>
    <property type="evidence" value="ECO:0007669"/>
    <property type="project" value="UniProtKB-KW"/>
</dbReference>
<dbReference type="PATRIC" id="fig|931276.5.peg.1413"/>
<dbReference type="Gene3D" id="1.10.1790.10">
    <property type="entry name" value="PRD domain"/>
    <property type="match status" value="1"/>
</dbReference>
<keyword evidence="3" id="KW-0804">Transcription</keyword>
<evidence type="ECO:0000313" key="6">
    <source>
        <dbReference type="Proteomes" id="UP000011728"/>
    </source>
</evidence>
<dbReference type="RefSeq" id="WP_015391546.1">
    <property type="nucleotide sequence ID" value="NC_020291.1"/>
</dbReference>
<keyword evidence="2" id="KW-0805">Transcription regulation</keyword>